<dbReference type="PROSITE" id="PS00284">
    <property type="entry name" value="SERPIN"/>
    <property type="match status" value="1"/>
</dbReference>
<dbReference type="CDD" id="cd19588">
    <property type="entry name" value="serpin_miropin-like"/>
    <property type="match status" value="1"/>
</dbReference>
<comment type="caution">
    <text evidence="3">The sequence shown here is derived from an EMBL/GenBank/DDBJ whole genome shotgun (WGS) entry which is preliminary data.</text>
</comment>
<dbReference type="SUPFAM" id="SSF56574">
    <property type="entry name" value="Serpins"/>
    <property type="match status" value="1"/>
</dbReference>
<dbReference type="Proteomes" id="UP001596047">
    <property type="component" value="Unassembled WGS sequence"/>
</dbReference>
<dbReference type="Gene3D" id="2.30.39.10">
    <property type="entry name" value="Alpha-1-antitrypsin, domain 1"/>
    <property type="match status" value="1"/>
</dbReference>
<evidence type="ECO:0000259" key="2">
    <source>
        <dbReference type="SMART" id="SM00093"/>
    </source>
</evidence>
<protein>
    <submittedName>
        <fullName evidence="3">Serpin family protein</fullName>
    </submittedName>
</protein>
<dbReference type="InterPro" id="IPR036186">
    <property type="entry name" value="Serpin_sf"/>
</dbReference>
<dbReference type="Pfam" id="PF00079">
    <property type="entry name" value="Serpin"/>
    <property type="match status" value="1"/>
</dbReference>
<dbReference type="SMART" id="SM00093">
    <property type="entry name" value="SERPIN"/>
    <property type="match status" value="1"/>
</dbReference>
<name>A0ABW0VUU8_9BACL</name>
<comment type="similarity">
    <text evidence="1">Belongs to the serpin family.</text>
</comment>
<evidence type="ECO:0000313" key="4">
    <source>
        <dbReference type="Proteomes" id="UP001596047"/>
    </source>
</evidence>
<reference evidence="4" key="1">
    <citation type="journal article" date="2019" name="Int. J. Syst. Evol. Microbiol.">
        <title>The Global Catalogue of Microorganisms (GCM) 10K type strain sequencing project: providing services to taxonomists for standard genome sequencing and annotation.</title>
        <authorList>
            <consortium name="The Broad Institute Genomics Platform"/>
            <consortium name="The Broad Institute Genome Sequencing Center for Infectious Disease"/>
            <person name="Wu L."/>
            <person name="Ma J."/>
        </authorList>
    </citation>
    <scope>NUCLEOTIDE SEQUENCE [LARGE SCALE GENOMIC DNA]</scope>
    <source>
        <strain evidence="4">CGMCC 1.3240</strain>
    </source>
</reference>
<organism evidence="3 4">
    <name type="scientific">Paenibacillus solisilvae</name>
    <dbReference type="NCBI Taxonomy" id="2486751"/>
    <lineage>
        <taxon>Bacteria</taxon>
        <taxon>Bacillati</taxon>
        <taxon>Bacillota</taxon>
        <taxon>Bacilli</taxon>
        <taxon>Bacillales</taxon>
        <taxon>Paenibacillaceae</taxon>
        <taxon>Paenibacillus</taxon>
    </lineage>
</organism>
<dbReference type="InterPro" id="IPR023795">
    <property type="entry name" value="Serpin_CS"/>
</dbReference>
<dbReference type="RefSeq" id="WP_379186309.1">
    <property type="nucleotide sequence ID" value="NZ_JBHSOW010000007.1"/>
</dbReference>
<keyword evidence="4" id="KW-1185">Reference proteome</keyword>
<dbReference type="PANTHER" id="PTHR11461">
    <property type="entry name" value="SERINE PROTEASE INHIBITOR, SERPIN"/>
    <property type="match status" value="1"/>
</dbReference>
<dbReference type="InterPro" id="IPR023796">
    <property type="entry name" value="Serpin_dom"/>
</dbReference>
<dbReference type="Gene3D" id="3.30.497.10">
    <property type="entry name" value="Antithrombin, subunit I, domain 2"/>
    <property type="match status" value="1"/>
</dbReference>
<dbReference type="InterPro" id="IPR000215">
    <property type="entry name" value="Serpin_fam"/>
</dbReference>
<dbReference type="PANTHER" id="PTHR11461:SF211">
    <property type="entry name" value="GH10112P-RELATED"/>
    <property type="match status" value="1"/>
</dbReference>
<dbReference type="InterPro" id="IPR042185">
    <property type="entry name" value="Serpin_sf_2"/>
</dbReference>
<feature type="domain" description="Serpin" evidence="2">
    <location>
        <begin position="57"/>
        <end position="417"/>
    </location>
</feature>
<dbReference type="InterPro" id="IPR042178">
    <property type="entry name" value="Serpin_sf_1"/>
</dbReference>
<sequence>MNVRVKKRPIAALGAAVILAAALTTDCGAKADAKQAARFKAEDVNVQQVHAYNEFAARMTKQLLLESGEANMVVSPLSVTLALSLALNGAGGATEREMLQMLGADNLSMEVLNQGSEVLTDLLEHGDPKVDVQIANALWARKGTQLLDDYSSRLQQFYDAKVSELDFDDKAAAGTINKWVRKQTHDRIDNMVDSASLSSNVMVLMNAIYFNGSWTEPFEESATRDAQFHLADGTNVTVPMMRQRTALTYKVSDSFKAIRLPYGNQSWGMIVVLPNKGVSLRDAEAEMLADPAQSWRQDYEGGDAVVELPKFKLEYSKSLVAAMKALGMKQAFDAKQADFSGMTHLSKGFYVSNILHKAFIEVNERGTEAAAVTAVMMAGSAAPVKEPFEFRADRPFFFAIEDRTTGALVFMGSVSNPAAE</sequence>
<dbReference type="EMBL" id="JBHSOW010000007">
    <property type="protein sequence ID" value="MFC5647851.1"/>
    <property type="molecule type" value="Genomic_DNA"/>
</dbReference>
<proteinExistence type="inferred from homology"/>
<gene>
    <name evidence="3" type="ORF">ACFPYJ_01710</name>
</gene>
<evidence type="ECO:0000313" key="3">
    <source>
        <dbReference type="EMBL" id="MFC5647851.1"/>
    </source>
</evidence>
<accession>A0ABW0VUU8</accession>
<evidence type="ECO:0000256" key="1">
    <source>
        <dbReference type="RuleBase" id="RU000411"/>
    </source>
</evidence>